<dbReference type="Proteomes" id="UP000799772">
    <property type="component" value="Unassembled WGS sequence"/>
</dbReference>
<evidence type="ECO:0008006" key="3">
    <source>
        <dbReference type="Google" id="ProtNLM"/>
    </source>
</evidence>
<organism evidence="1 2">
    <name type="scientific">Rhizodiscina lignyota</name>
    <dbReference type="NCBI Taxonomy" id="1504668"/>
    <lineage>
        <taxon>Eukaryota</taxon>
        <taxon>Fungi</taxon>
        <taxon>Dikarya</taxon>
        <taxon>Ascomycota</taxon>
        <taxon>Pezizomycotina</taxon>
        <taxon>Dothideomycetes</taxon>
        <taxon>Pleosporomycetidae</taxon>
        <taxon>Aulographales</taxon>
        <taxon>Rhizodiscinaceae</taxon>
        <taxon>Rhizodiscina</taxon>
    </lineage>
</organism>
<proteinExistence type="predicted"/>
<dbReference type="GO" id="GO:0030674">
    <property type="term" value="F:protein-macromolecule adaptor activity"/>
    <property type="evidence" value="ECO:0007669"/>
    <property type="project" value="TreeGrafter"/>
</dbReference>
<reference evidence="1" key="1">
    <citation type="journal article" date="2020" name="Stud. Mycol.">
        <title>101 Dothideomycetes genomes: a test case for predicting lifestyles and emergence of pathogens.</title>
        <authorList>
            <person name="Haridas S."/>
            <person name="Albert R."/>
            <person name="Binder M."/>
            <person name="Bloem J."/>
            <person name="Labutti K."/>
            <person name="Salamov A."/>
            <person name="Andreopoulos B."/>
            <person name="Baker S."/>
            <person name="Barry K."/>
            <person name="Bills G."/>
            <person name="Bluhm B."/>
            <person name="Cannon C."/>
            <person name="Castanera R."/>
            <person name="Culley D."/>
            <person name="Daum C."/>
            <person name="Ezra D."/>
            <person name="Gonzalez J."/>
            <person name="Henrissat B."/>
            <person name="Kuo A."/>
            <person name="Liang C."/>
            <person name="Lipzen A."/>
            <person name="Lutzoni F."/>
            <person name="Magnuson J."/>
            <person name="Mondo S."/>
            <person name="Nolan M."/>
            <person name="Ohm R."/>
            <person name="Pangilinan J."/>
            <person name="Park H.-J."/>
            <person name="Ramirez L."/>
            <person name="Alfaro M."/>
            <person name="Sun H."/>
            <person name="Tritt A."/>
            <person name="Yoshinaga Y."/>
            <person name="Zwiers L.-H."/>
            <person name="Turgeon B."/>
            <person name="Goodwin S."/>
            <person name="Spatafora J."/>
            <person name="Crous P."/>
            <person name="Grigoriev I."/>
        </authorList>
    </citation>
    <scope>NUCLEOTIDE SEQUENCE</scope>
    <source>
        <strain evidence="1">CBS 133067</strain>
    </source>
</reference>
<evidence type="ECO:0000313" key="2">
    <source>
        <dbReference type="Proteomes" id="UP000799772"/>
    </source>
</evidence>
<dbReference type="PANTHER" id="PTHR28043">
    <property type="entry name" value="INCREASED RECOMBINATION CENTERS PROTEIN 6"/>
    <property type="match status" value="1"/>
</dbReference>
<name>A0A9P4IR72_9PEZI</name>
<accession>A0A9P4IR72</accession>
<dbReference type="OrthoDB" id="10261384at2759"/>
<dbReference type="PANTHER" id="PTHR28043:SF1">
    <property type="entry name" value="INCREASED RECOMBINATION CENTERS PROTEIN 6"/>
    <property type="match status" value="1"/>
</dbReference>
<dbReference type="Pfam" id="PF10199">
    <property type="entry name" value="Adaptin_binding"/>
    <property type="match status" value="1"/>
</dbReference>
<dbReference type="Gene3D" id="3.40.50.11960">
    <property type="match status" value="1"/>
</dbReference>
<dbReference type="InterPro" id="IPR034627">
    <property type="entry name" value="Irc6"/>
</dbReference>
<sequence length="283" mass="31498">MEVQNPRRILVLGPPNCGSLQLLKDLTGSAPTPVDNSTAGLSHEWRLETRYYKATIPTWVDEVADIAEWRTEFMKDEAKEVVAVLGAFIYCFRRPLDSKDVESIKEALKAIQDVGAAGGAGSDWGYGGEVVRLAVAMPQSTTPYLEKDFEEWDEMCGEFGFEYVDFEAKGRNEYGEPVGIERIKEALSTNEWAAEADDDDVEEALAELGLDEDGDFNGSFAAEEVEINMEFMGMKEAIYGEDGEPSGTVDDDQAAQVEELERMMVRMQAVKGMSFRVKQSRHC</sequence>
<comment type="caution">
    <text evidence="1">The sequence shown here is derived from an EMBL/GenBank/DDBJ whole genome shotgun (WGS) entry which is preliminary data.</text>
</comment>
<evidence type="ECO:0000313" key="1">
    <source>
        <dbReference type="EMBL" id="KAF2103883.1"/>
    </source>
</evidence>
<gene>
    <name evidence="1" type="ORF">NA57DRAFT_70093</name>
</gene>
<keyword evidence="2" id="KW-1185">Reference proteome</keyword>
<dbReference type="EMBL" id="ML978121">
    <property type="protein sequence ID" value="KAF2103883.1"/>
    <property type="molecule type" value="Genomic_DNA"/>
</dbReference>
<dbReference type="GO" id="GO:0016192">
    <property type="term" value="P:vesicle-mediated transport"/>
    <property type="evidence" value="ECO:0007669"/>
    <property type="project" value="InterPro"/>
</dbReference>
<protein>
    <recommendedName>
        <fullName evidence="3">Increased recombination centers protein 6</fullName>
    </recommendedName>
</protein>
<dbReference type="AlphaFoldDB" id="A0A9P4IR72"/>